<dbReference type="AlphaFoldDB" id="A0A844GWW8"/>
<dbReference type="InterPro" id="IPR036866">
    <property type="entry name" value="RibonucZ/Hydroxyglut_hydro"/>
</dbReference>
<dbReference type="SUPFAM" id="SSF56281">
    <property type="entry name" value="Metallo-hydrolase/oxidoreductase"/>
    <property type="match status" value="1"/>
</dbReference>
<dbReference type="GO" id="GO:0016787">
    <property type="term" value="F:hydrolase activity"/>
    <property type="evidence" value="ECO:0007669"/>
    <property type="project" value="UniProtKB-KW"/>
</dbReference>
<dbReference type="SMART" id="SM00849">
    <property type="entry name" value="Lactamase_B"/>
    <property type="match status" value="1"/>
</dbReference>
<dbReference type="PANTHER" id="PTHR13754:SF13">
    <property type="entry name" value="METALLO-BETA-LACTAMASE SUPERFAMILY PROTEIN (AFU_ORTHOLOGUE AFUA_3G07630)"/>
    <property type="match status" value="1"/>
</dbReference>
<name>A0A844GWW8_9CHRO</name>
<dbReference type="Gene3D" id="3.60.15.10">
    <property type="entry name" value="Ribonuclease Z/Hydroxyacylglutathione hydrolase-like"/>
    <property type="match status" value="1"/>
</dbReference>
<reference evidence="2 3" key="1">
    <citation type="submission" date="2019-11" db="EMBL/GenBank/DDBJ databases">
        <title>Isolation of a new High Light Tolerant Cyanobacteria.</title>
        <authorList>
            <person name="Dobson Z."/>
            <person name="Vaughn N."/>
            <person name="Vaughn M."/>
            <person name="Fromme P."/>
            <person name="Mazor Y."/>
        </authorList>
    </citation>
    <scope>NUCLEOTIDE SEQUENCE [LARGE SCALE GENOMIC DNA]</scope>
    <source>
        <strain evidence="2 3">0216</strain>
    </source>
</reference>
<comment type="caution">
    <text evidence="2">The sequence shown here is derived from an EMBL/GenBank/DDBJ whole genome shotgun (WGS) entry which is preliminary data.</text>
</comment>
<accession>A0A844GWW8</accession>
<evidence type="ECO:0000313" key="3">
    <source>
        <dbReference type="Proteomes" id="UP000437131"/>
    </source>
</evidence>
<dbReference type="Pfam" id="PF00753">
    <property type="entry name" value="Lactamase_B"/>
    <property type="match status" value="1"/>
</dbReference>
<gene>
    <name evidence="2" type="ORF">GGC33_11530</name>
</gene>
<feature type="domain" description="Metallo-beta-lactamase" evidence="1">
    <location>
        <begin position="24"/>
        <end position="243"/>
    </location>
</feature>
<organism evidence="2 3">
    <name type="scientific">Cyanobacterium aponinum 0216</name>
    <dbReference type="NCBI Taxonomy" id="2676140"/>
    <lineage>
        <taxon>Bacteria</taxon>
        <taxon>Bacillati</taxon>
        <taxon>Cyanobacteriota</taxon>
        <taxon>Cyanophyceae</taxon>
        <taxon>Oscillatoriophycideae</taxon>
        <taxon>Chroococcales</taxon>
        <taxon>Geminocystaceae</taxon>
        <taxon>Cyanobacterium</taxon>
    </lineage>
</organism>
<dbReference type="Proteomes" id="UP000437131">
    <property type="component" value="Unassembled WGS sequence"/>
</dbReference>
<dbReference type="InterPro" id="IPR001279">
    <property type="entry name" value="Metallo-B-lactamas"/>
</dbReference>
<dbReference type="InterPro" id="IPR052926">
    <property type="entry name" value="Metallo-beta-lactamase_dom"/>
</dbReference>
<evidence type="ECO:0000313" key="2">
    <source>
        <dbReference type="EMBL" id="MTF39552.1"/>
    </source>
</evidence>
<dbReference type="InterPro" id="IPR041712">
    <property type="entry name" value="DHPS-like_MBL-fold"/>
</dbReference>
<evidence type="ECO:0000259" key="1">
    <source>
        <dbReference type="SMART" id="SM00849"/>
    </source>
</evidence>
<dbReference type="CDD" id="cd07713">
    <property type="entry name" value="DHPS-like_MBL-fold"/>
    <property type="match status" value="1"/>
</dbReference>
<protein>
    <submittedName>
        <fullName evidence="2">MBL fold metallo-hydrolase</fullName>
    </submittedName>
</protein>
<dbReference type="RefSeq" id="WP_155084104.1">
    <property type="nucleotide sequence ID" value="NZ_WMIA01000014.1"/>
</dbReference>
<dbReference type="PANTHER" id="PTHR13754">
    <property type="entry name" value="METALLO-BETA-LACTAMASE SUPERFAMILY PROTEIN"/>
    <property type="match status" value="1"/>
</dbReference>
<keyword evidence="2" id="KW-0378">Hydrolase</keyword>
<sequence>MISSLKITILVENTAGGRGLLGEHGLSFLIEADNSRILFDTGQGMTLIHNGDILGVSLNNLDAIALSHGHYDHSGGLVHLLPLCKNTDLYLHPNALMPKYSPRGDIGFSLDEETLSRSFQRVIKTEKPTEIAKDIYITGSIPRNHPLEDTGGLFWHDQNHHEVDPILDDQALYLDTYKGLFVILGCAHAGVINTLDYISQITNKKEIYGLIGGMHLLRASQERLMTTVETLKKYNIQLLGANHCTGIDAISFLWHELKSIDCRDCRVGTILEIESMGK</sequence>
<proteinExistence type="predicted"/>
<dbReference type="GO" id="GO:0016740">
    <property type="term" value="F:transferase activity"/>
    <property type="evidence" value="ECO:0007669"/>
    <property type="project" value="TreeGrafter"/>
</dbReference>
<dbReference type="EMBL" id="WMIA01000014">
    <property type="protein sequence ID" value="MTF39552.1"/>
    <property type="molecule type" value="Genomic_DNA"/>
</dbReference>